<keyword evidence="2" id="KW-1185">Reference proteome</keyword>
<organism evidence="1 2">
    <name type="scientific">Aspergillus uvarum CBS 121591</name>
    <dbReference type="NCBI Taxonomy" id="1448315"/>
    <lineage>
        <taxon>Eukaryota</taxon>
        <taxon>Fungi</taxon>
        <taxon>Dikarya</taxon>
        <taxon>Ascomycota</taxon>
        <taxon>Pezizomycotina</taxon>
        <taxon>Eurotiomycetes</taxon>
        <taxon>Eurotiomycetidae</taxon>
        <taxon>Eurotiales</taxon>
        <taxon>Aspergillaceae</taxon>
        <taxon>Aspergillus</taxon>
        <taxon>Aspergillus subgen. Circumdati</taxon>
    </lineage>
</organism>
<reference evidence="1 2" key="1">
    <citation type="submission" date="2016-12" db="EMBL/GenBank/DDBJ databases">
        <title>The genomes of Aspergillus section Nigri reveals drivers in fungal speciation.</title>
        <authorList>
            <consortium name="DOE Joint Genome Institute"/>
            <person name="Vesth T.C."/>
            <person name="Nybo J."/>
            <person name="Theobald S."/>
            <person name="Brandl J."/>
            <person name="Frisvad J.C."/>
            <person name="Nielsen K.F."/>
            <person name="Lyhne E.K."/>
            <person name="Kogle M.E."/>
            <person name="Kuo A."/>
            <person name="Riley R."/>
            <person name="Clum A."/>
            <person name="Nolan M."/>
            <person name="Lipzen A."/>
            <person name="Salamov A."/>
            <person name="Henrissat B."/>
            <person name="Wiebenga A."/>
            <person name="De Vries R.P."/>
            <person name="Grigoriev I.V."/>
            <person name="Mortensen U.H."/>
            <person name="Andersen M.R."/>
            <person name="Baker S.E."/>
        </authorList>
    </citation>
    <scope>NUCLEOTIDE SEQUENCE [LARGE SCALE GENOMIC DNA]</scope>
    <source>
        <strain evidence="1 2">CBS 121591</strain>
    </source>
</reference>
<dbReference type="GeneID" id="37133077"/>
<proteinExistence type="predicted"/>
<dbReference type="AlphaFoldDB" id="A0A319BZ34"/>
<accession>A0A319BZ34</accession>
<dbReference type="VEuPathDB" id="FungiDB:BO82DRAFT_169746"/>
<name>A0A319BZ34_9EURO</name>
<dbReference type="RefSeq" id="XP_025488224.1">
    <property type="nucleotide sequence ID" value="XM_025630336.1"/>
</dbReference>
<sequence length="126" mass="14241">MNLSLRRLVCFHDRWPNQALAAPRLLEHITIWSYPVHIFLDFSFGNCVWLNPFSVLVPRFLSISMVHSCGSISTRTVSRTREQHPLAYGLLTFCCWLLSRRDVGGVTNRGGGAESCGGACLLFYHL</sequence>
<gene>
    <name evidence="1" type="ORF">BO82DRAFT_169746</name>
</gene>
<protein>
    <submittedName>
        <fullName evidence="1">Uncharacterized protein</fullName>
    </submittedName>
</protein>
<dbReference type="EMBL" id="KZ821734">
    <property type="protein sequence ID" value="PYH78024.1"/>
    <property type="molecule type" value="Genomic_DNA"/>
</dbReference>
<dbReference type="Proteomes" id="UP000248340">
    <property type="component" value="Unassembled WGS sequence"/>
</dbReference>
<evidence type="ECO:0000313" key="1">
    <source>
        <dbReference type="EMBL" id="PYH78024.1"/>
    </source>
</evidence>
<evidence type="ECO:0000313" key="2">
    <source>
        <dbReference type="Proteomes" id="UP000248340"/>
    </source>
</evidence>